<feature type="non-terminal residue" evidence="2">
    <location>
        <position position="263"/>
    </location>
</feature>
<protein>
    <submittedName>
        <fullName evidence="2">Uncharacterized protein</fullName>
    </submittedName>
</protein>
<dbReference type="EMBL" id="CAUYUJ010014842">
    <property type="protein sequence ID" value="CAK0846720.1"/>
    <property type="molecule type" value="Genomic_DNA"/>
</dbReference>
<dbReference type="InterPro" id="IPR015946">
    <property type="entry name" value="KH_dom-like_a/b"/>
</dbReference>
<dbReference type="SUPFAM" id="SSF89919">
    <property type="entry name" value="Ribosome-binding factor A, RbfA"/>
    <property type="match status" value="1"/>
</dbReference>
<name>A0ABN9TMB3_9DINO</name>
<organism evidence="2 3">
    <name type="scientific">Prorocentrum cordatum</name>
    <dbReference type="NCBI Taxonomy" id="2364126"/>
    <lineage>
        <taxon>Eukaryota</taxon>
        <taxon>Sar</taxon>
        <taxon>Alveolata</taxon>
        <taxon>Dinophyceae</taxon>
        <taxon>Prorocentrales</taxon>
        <taxon>Prorocentraceae</taxon>
        <taxon>Prorocentrum</taxon>
    </lineage>
</organism>
<reference evidence="2" key="1">
    <citation type="submission" date="2023-10" db="EMBL/GenBank/DDBJ databases">
        <authorList>
            <person name="Chen Y."/>
            <person name="Shah S."/>
            <person name="Dougan E. K."/>
            <person name="Thang M."/>
            <person name="Chan C."/>
        </authorList>
    </citation>
    <scope>NUCLEOTIDE SEQUENCE [LARGE SCALE GENOMIC DNA]</scope>
</reference>
<dbReference type="Proteomes" id="UP001189429">
    <property type="component" value="Unassembled WGS sequence"/>
</dbReference>
<proteinExistence type="predicted"/>
<feature type="region of interest" description="Disordered" evidence="1">
    <location>
        <begin position="243"/>
        <end position="263"/>
    </location>
</feature>
<accession>A0ABN9TMB3</accession>
<gene>
    <name evidence="2" type="ORF">PCOR1329_LOCUS40156</name>
</gene>
<evidence type="ECO:0000313" key="3">
    <source>
        <dbReference type="Proteomes" id="UP001189429"/>
    </source>
</evidence>
<evidence type="ECO:0000256" key="1">
    <source>
        <dbReference type="SAM" id="MobiDB-lite"/>
    </source>
</evidence>
<feature type="compositionally biased region" description="Basic residues" evidence="1">
    <location>
        <begin position="246"/>
        <end position="263"/>
    </location>
</feature>
<sequence>MRQCTSARRCWTGRFAGLSPWISRTLRRRRSSRCRGSSATRKPRKRRSPPGWTCSPAPSSRPRRGTGGSATWRRRLASRRLESRFRNRIREQKLENARIVKANVPSVGGAVVDPIQRHVGRRLLRQRVKIQAGLEDDALHRNSAQILYEFLRGVSISIVKDVRAKRPRQTQEVYYQSGLTSSHDPAWVQRQLEVLAPKLRSQLATKVNMGQTPNIKFVPQAASQELKRTEYLWQFAKKLQDEAHMSHHHHHHNDHHHHHGATQ</sequence>
<feature type="region of interest" description="Disordered" evidence="1">
    <location>
        <begin position="29"/>
        <end position="71"/>
    </location>
</feature>
<comment type="caution">
    <text evidence="2">The sequence shown here is derived from an EMBL/GenBank/DDBJ whole genome shotgun (WGS) entry which is preliminary data.</text>
</comment>
<dbReference type="Gene3D" id="3.30.300.20">
    <property type="match status" value="1"/>
</dbReference>
<dbReference type="InterPro" id="IPR023799">
    <property type="entry name" value="RbfA_dom_sf"/>
</dbReference>
<evidence type="ECO:0000313" key="2">
    <source>
        <dbReference type="EMBL" id="CAK0846720.1"/>
    </source>
</evidence>
<keyword evidence="3" id="KW-1185">Reference proteome</keyword>